<keyword evidence="1" id="KW-0812">Transmembrane</keyword>
<evidence type="ECO:0000313" key="4">
    <source>
        <dbReference type="Proteomes" id="UP000230002"/>
    </source>
</evidence>
<comment type="caution">
    <text evidence="3">The sequence shown here is derived from an EMBL/GenBank/DDBJ whole genome shotgun (WGS) entry which is preliminary data.</text>
</comment>
<dbReference type="InterPro" id="IPR045339">
    <property type="entry name" value="DUF6534"/>
</dbReference>
<keyword evidence="1" id="KW-0472">Membrane</keyword>
<proteinExistence type="predicted"/>
<dbReference type="Proteomes" id="UP000230002">
    <property type="component" value="Unassembled WGS sequence"/>
</dbReference>
<reference evidence="3 4" key="1">
    <citation type="journal article" date="2015" name="Sci. Rep.">
        <title>Chromosome-level genome map provides insights into diverse defense mechanisms in the medicinal fungus Ganoderma sinense.</title>
        <authorList>
            <person name="Zhu Y."/>
            <person name="Xu J."/>
            <person name="Sun C."/>
            <person name="Zhou S."/>
            <person name="Xu H."/>
            <person name="Nelson D.R."/>
            <person name="Qian J."/>
            <person name="Song J."/>
            <person name="Luo H."/>
            <person name="Xiang L."/>
            <person name="Li Y."/>
            <person name="Xu Z."/>
            <person name="Ji A."/>
            <person name="Wang L."/>
            <person name="Lu S."/>
            <person name="Hayward A."/>
            <person name="Sun W."/>
            <person name="Li X."/>
            <person name="Schwartz D.C."/>
            <person name="Wang Y."/>
            <person name="Chen S."/>
        </authorList>
    </citation>
    <scope>NUCLEOTIDE SEQUENCE [LARGE SCALE GENOMIC DNA]</scope>
    <source>
        <strain evidence="3 4">ZZ0214-1</strain>
    </source>
</reference>
<keyword evidence="1" id="KW-1133">Transmembrane helix</keyword>
<dbReference type="PANTHER" id="PTHR40465">
    <property type="entry name" value="CHROMOSOME 1, WHOLE GENOME SHOTGUN SEQUENCE"/>
    <property type="match status" value="1"/>
</dbReference>
<gene>
    <name evidence="3" type="ORF">GSI_15498</name>
</gene>
<evidence type="ECO:0000313" key="3">
    <source>
        <dbReference type="EMBL" id="PIL22803.1"/>
    </source>
</evidence>
<dbReference type="AlphaFoldDB" id="A0A2G8RMR6"/>
<dbReference type="PANTHER" id="PTHR40465:SF1">
    <property type="entry name" value="DUF6534 DOMAIN-CONTAINING PROTEIN"/>
    <property type="match status" value="1"/>
</dbReference>
<accession>A0A2G8RMR6</accession>
<sequence>MITDITLTSALVIKLMRSQTGWKRSDSIIRKIVAYALSSGLLFTLLAATCFLLTLVLTGNLIYIGISNIGVKVYVLSLLTVIKSRKMLATRMMEDTPLPSFPSSPATRPTVGEQSAMESAPVQVLAVNIHTTSFAVTDPSKPSYLAATASDSTVHAQ</sequence>
<feature type="domain" description="DUF6534" evidence="2">
    <location>
        <begin position="1"/>
        <end position="86"/>
    </location>
</feature>
<evidence type="ECO:0000256" key="1">
    <source>
        <dbReference type="SAM" id="Phobius"/>
    </source>
</evidence>
<dbReference type="STRING" id="1077348.A0A2G8RMR6"/>
<dbReference type="Pfam" id="PF20152">
    <property type="entry name" value="DUF6534"/>
    <property type="match status" value="1"/>
</dbReference>
<name>A0A2G8RMR6_9APHY</name>
<protein>
    <recommendedName>
        <fullName evidence="2">DUF6534 domain-containing protein</fullName>
    </recommendedName>
</protein>
<feature type="transmembrane region" description="Helical" evidence="1">
    <location>
        <begin position="32"/>
        <end position="55"/>
    </location>
</feature>
<dbReference type="EMBL" id="AYKW01000069">
    <property type="protein sequence ID" value="PIL22803.1"/>
    <property type="molecule type" value="Genomic_DNA"/>
</dbReference>
<organism evidence="3 4">
    <name type="scientific">Ganoderma sinense ZZ0214-1</name>
    <dbReference type="NCBI Taxonomy" id="1077348"/>
    <lineage>
        <taxon>Eukaryota</taxon>
        <taxon>Fungi</taxon>
        <taxon>Dikarya</taxon>
        <taxon>Basidiomycota</taxon>
        <taxon>Agaricomycotina</taxon>
        <taxon>Agaricomycetes</taxon>
        <taxon>Polyporales</taxon>
        <taxon>Polyporaceae</taxon>
        <taxon>Ganoderma</taxon>
    </lineage>
</organism>
<feature type="transmembrane region" description="Helical" evidence="1">
    <location>
        <begin position="61"/>
        <end position="82"/>
    </location>
</feature>
<keyword evidence="4" id="KW-1185">Reference proteome</keyword>
<evidence type="ECO:0000259" key="2">
    <source>
        <dbReference type="Pfam" id="PF20152"/>
    </source>
</evidence>